<evidence type="ECO:0000256" key="1">
    <source>
        <dbReference type="SAM" id="Phobius"/>
    </source>
</evidence>
<dbReference type="KEGG" id="zmo:ZMO2024"/>
<reference evidence="2 3" key="2">
    <citation type="journal article" date="2009" name="Nat. Biotechnol.">
        <title>Improved genome annotation for Zymomonas mobilis.</title>
        <authorList>
            <person name="Yang S."/>
            <person name="Pappas K.M."/>
            <person name="Hauser L.J."/>
            <person name="Land M.L."/>
            <person name="Chen G.L."/>
            <person name="Hurst G.B."/>
            <person name="Pan C."/>
            <person name="Kouvelis V.N."/>
            <person name="Typas M.A."/>
            <person name="Pelletier D.A."/>
            <person name="Klingeman D.M."/>
            <person name="Chang Y.J."/>
            <person name="Samatova N.F."/>
            <person name="Brown S.D."/>
        </authorList>
    </citation>
    <scope>NUCLEOTIDE SEQUENCE [LARGE SCALE GENOMIC DNA]</scope>
    <source>
        <strain evidence="3">ATCC 31821 / ZM4 / CP4</strain>
    </source>
</reference>
<proteinExistence type="predicted"/>
<keyword evidence="1" id="KW-0472">Membrane</keyword>
<accession>D2N0X5</accession>
<dbReference type="AlphaFoldDB" id="D2N0X5"/>
<gene>
    <name evidence="2" type="ordered locus">ZMO2024</name>
</gene>
<name>D2N0X5_ZYMMO</name>
<keyword evidence="3" id="KW-1185">Reference proteome</keyword>
<keyword evidence="1" id="KW-0812">Transmembrane</keyword>
<protein>
    <submittedName>
        <fullName evidence="2">Uncharacterized protein</fullName>
    </submittedName>
</protein>
<sequence length="69" mass="7737">MTGHDFSKAVFRYTVSEKSKVHFSLEKLFLALVCYPLLVIGIVIFGMFALLSFGNRIHNKLMVTAADSI</sequence>
<reference evidence="2 3" key="1">
    <citation type="journal article" date="2005" name="Nat. Biotechnol.">
        <title>The genome sequence of the ethanologenic bacterium Zymomonas mobilis ZM4.</title>
        <authorList>
            <person name="Seo J.S."/>
            <person name="Chong H."/>
            <person name="Park H.S."/>
            <person name="Yoon K.O."/>
            <person name="Jung C."/>
            <person name="Kim J.J."/>
            <person name="Hong J.H."/>
            <person name="Kim H."/>
            <person name="Kim J.H."/>
            <person name="Kil J.I."/>
            <person name="Park C.J."/>
            <person name="Oh H.M."/>
            <person name="Lee J.S."/>
            <person name="Jin S.J."/>
            <person name="Um H.W."/>
            <person name="Lee H.J."/>
            <person name="Oh S.J."/>
            <person name="Kim J.Y."/>
            <person name="Kang H.L."/>
            <person name="Lee S.Y."/>
            <person name="Lee K.J."/>
            <person name="Kang H.S."/>
        </authorList>
    </citation>
    <scope>NUCLEOTIDE SEQUENCE [LARGE SCALE GENOMIC DNA]</scope>
    <source>
        <strain evidence="3">ATCC 31821 / ZM4 / CP4</strain>
    </source>
</reference>
<organism evidence="2 3">
    <name type="scientific">Zymomonas mobilis subsp. mobilis (strain ATCC 31821 / ZM4 / CP4)</name>
    <dbReference type="NCBI Taxonomy" id="264203"/>
    <lineage>
        <taxon>Bacteria</taxon>
        <taxon>Pseudomonadati</taxon>
        <taxon>Pseudomonadota</taxon>
        <taxon>Alphaproteobacteria</taxon>
        <taxon>Sphingomonadales</taxon>
        <taxon>Zymomonadaceae</taxon>
        <taxon>Zymomonas</taxon>
    </lineage>
</organism>
<evidence type="ECO:0000313" key="3">
    <source>
        <dbReference type="Proteomes" id="UP000001173"/>
    </source>
</evidence>
<evidence type="ECO:0000313" key="2">
    <source>
        <dbReference type="EMBL" id="ADB28977.1"/>
    </source>
</evidence>
<dbReference type="Proteomes" id="UP000001173">
    <property type="component" value="Chromosome"/>
</dbReference>
<dbReference type="HOGENOM" id="CLU_2775151_0_0_5"/>
<feature type="transmembrane region" description="Helical" evidence="1">
    <location>
        <begin position="28"/>
        <end position="53"/>
    </location>
</feature>
<keyword evidence="1" id="KW-1133">Transmembrane helix</keyword>
<dbReference type="EMBL" id="AE008692">
    <property type="protein sequence ID" value="ADB28977.1"/>
    <property type="molecule type" value="Genomic_DNA"/>
</dbReference>